<name>A0A6M6JGV3_9PSEU</name>
<evidence type="ECO:0000256" key="1">
    <source>
        <dbReference type="SAM" id="Phobius"/>
    </source>
</evidence>
<gene>
    <name evidence="2" type="ORF">HOP40_09180</name>
</gene>
<keyword evidence="1" id="KW-0812">Transmembrane</keyword>
<keyword evidence="3" id="KW-1185">Reference proteome</keyword>
<reference evidence="2 3" key="1">
    <citation type="submission" date="2020-05" db="EMBL/GenBank/DDBJ databases">
        <authorList>
            <person name="Mo P."/>
        </authorList>
    </citation>
    <scope>NUCLEOTIDE SEQUENCE [LARGE SCALE GENOMIC DNA]</scope>
    <source>
        <strain evidence="2 3">Gen01</strain>
    </source>
</reference>
<proteinExistence type="predicted"/>
<evidence type="ECO:0000313" key="3">
    <source>
        <dbReference type="Proteomes" id="UP000505377"/>
    </source>
</evidence>
<sequence>MRVGAAVVAMEVAALALAALGFGWVALVVGVPALLATVLVLVGLRLARGPVRRLQERRAAAFVTDGPEQGGLMSGFFEVPAR</sequence>
<evidence type="ECO:0000313" key="2">
    <source>
        <dbReference type="EMBL" id="QJY45952.1"/>
    </source>
</evidence>
<keyword evidence="1" id="KW-1133">Transmembrane helix</keyword>
<dbReference type="Proteomes" id="UP000505377">
    <property type="component" value="Chromosome"/>
</dbReference>
<dbReference type="AlphaFoldDB" id="A0A6M6JGV3"/>
<protein>
    <submittedName>
        <fullName evidence="2">Uncharacterized protein</fullName>
    </submittedName>
</protein>
<dbReference type="EMBL" id="CP053564">
    <property type="protein sequence ID" value="QJY45952.1"/>
    <property type="molecule type" value="Genomic_DNA"/>
</dbReference>
<keyword evidence="1" id="KW-0472">Membrane</keyword>
<accession>A0A6M6JGV3</accession>
<dbReference type="RefSeq" id="WP_172156664.1">
    <property type="nucleotide sequence ID" value="NZ_CP053564.1"/>
</dbReference>
<feature type="transmembrane region" description="Helical" evidence="1">
    <location>
        <begin position="24"/>
        <end position="47"/>
    </location>
</feature>
<dbReference type="KEGG" id="pbro:HOP40_09180"/>
<organism evidence="2 3">
    <name type="scientific">Pseudonocardia broussonetiae</name>
    <dbReference type="NCBI Taxonomy" id="2736640"/>
    <lineage>
        <taxon>Bacteria</taxon>
        <taxon>Bacillati</taxon>
        <taxon>Actinomycetota</taxon>
        <taxon>Actinomycetes</taxon>
        <taxon>Pseudonocardiales</taxon>
        <taxon>Pseudonocardiaceae</taxon>
        <taxon>Pseudonocardia</taxon>
    </lineage>
</organism>